<reference evidence="2 3" key="1">
    <citation type="submission" date="2021-03" db="EMBL/GenBank/DDBJ databases">
        <title>Paenibacillus artemisicola MWE-103 whole genome sequence.</title>
        <authorList>
            <person name="Ham Y.J."/>
        </authorList>
    </citation>
    <scope>NUCLEOTIDE SEQUENCE [LARGE SCALE GENOMIC DNA]</scope>
    <source>
        <strain evidence="2 3">MWE-103</strain>
    </source>
</reference>
<evidence type="ECO:0000259" key="1">
    <source>
        <dbReference type="Pfam" id="PF01636"/>
    </source>
</evidence>
<accession>A0ABS3WEJ8</accession>
<dbReference type="PANTHER" id="PTHR21310">
    <property type="entry name" value="AMINOGLYCOSIDE PHOSPHOTRANSFERASE-RELATED-RELATED"/>
    <property type="match status" value="1"/>
</dbReference>
<dbReference type="InterPro" id="IPR051678">
    <property type="entry name" value="AGP_Transferase"/>
</dbReference>
<dbReference type="EMBL" id="JAGGDJ010000022">
    <property type="protein sequence ID" value="MBO7746751.1"/>
    <property type="molecule type" value="Genomic_DNA"/>
</dbReference>
<dbReference type="Gene3D" id="3.90.1200.10">
    <property type="match status" value="1"/>
</dbReference>
<keyword evidence="3" id="KW-1185">Reference proteome</keyword>
<dbReference type="RefSeq" id="WP_208849493.1">
    <property type="nucleotide sequence ID" value="NZ_JAGGDJ010000022.1"/>
</dbReference>
<dbReference type="InterPro" id="IPR011009">
    <property type="entry name" value="Kinase-like_dom_sf"/>
</dbReference>
<comment type="caution">
    <text evidence="2">The sequence shown here is derived from an EMBL/GenBank/DDBJ whole genome shotgun (WGS) entry which is preliminary data.</text>
</comment>
<sequence>MKDLLPSEAAQIAGDFLQEEIKSSYQITGKGIDNQIYVLETEYQKVVVRMNIKDTYPTYVKEKWCIEQATAVGVPGPEVLSIGVVNETAYMIQTFIHGDNGLDSKVHKPEIWRRLGEYAKRIDSIPVSGFGRSLLDSVSGVFQSLGHAKSDGSLQGDLQHNIHCLTEHDPLIKLGVITQEESKRVQKLFENMKNETFRFGLIHGDFSLKNIIVHDNQVILLDWGNSEVNVVPHGAVLQVLQYHMLGLKEGPNTEEFQAFLEGYGLSNEALASMRALQLLKAFDHTRWAINRCPERIEAYAGFAKQVVSVIMN</sequence>
<name>A0ABS3WEJ8_9BACL</name>
<dbReference type="Pfam" id="PF01636">
    <property type="entry name" value="APH"/>
    <property type="match status" value="1"/>
</dbReference>
<evidence type="ECO:0000313" key="3">
    <source>
        <dbReference type="Proteomes" id="UP000670947"/>
    </source>
</evidence>
<dbReference type="SUPFAM" id="SSF56112">
    <property type="entry name" value="Protein kinase-like (PK-like)"/>
    <property type="match status" value="1"/>
</dbReference>
<protein>
    <submittedName>
        <fullName evidence="2">Aminoglycoside phosphotransferase family protein</fullName>
    </submittedName>
</protein>
<feature type="domain" description="Aminoglycoside phosphotransferase" evidence="1">
    <location>
        <begin position="29"/>
        <end position="227"/>
    </location>
</feature>
<proteinExistence type="predicted"/>
<dbReference type="InterPro" id="IPR002575">
    <property type="entry name" value="Aminoglycoside_PTrfase"/>
</dbReference>
<gene>
    <name evidence="2" type="ORF">I8J29_21260</name>
</gene>
<evidence type="ECO:0000313" key="2">
    <source>
        <dbReference type="EMBL" id="MBO7746751.1"/>
    </source>
</evidence>
<dbReference type="Proteomes" id="UP000670947">
    <property type="component" value="Unassembled WGS sequence"/>
</dbReference>
<organism evidence="2 3">
    <name type="scientific">Paenibacillus artemisiicola</name>
    <dbReference type="NCBI Taxonomy" id="1172618"/>
    <lineage>
        <taxon>Bacteria</taxon>
        <taxon>Bacillati</taxon>
        <taxon>Bacillota</taxon>
        <taxon>Bacilli</taxon>
        <taxon>Bacillales</taxon>
        <taxon>Paenibacillaceae</taxon>
        <taxon>Paenibacillus</taxon>
    </lineage>
</organism>